<dbReference type="Proteomes" id="UP000620124">
    <property type="component" value="Unassembled WGS sequence"/>
</dbReference>
<keyword evidence="2" id="KW-0808">Transferase</keyword>
<dbReference type="GO" id="GO:0005829">
    <property type="term" value="C:cytosol"/>
    <property type="evidence" value="ECO:0007669"/>
    <property type="project" value="TreeGrafter"/>
</dbReference>
<reference evidence="5" key="1">
    <citation type="submission" date="2020-05" db="EMBL/GenBank/DDBJ databases">
        <title>Mycena genomes resolve the evolution of fungal bioluminescence.</title>
        <authorList>
            <person name="Tsai I.J."/>
        </authorList>
    </citation>
    <scope>NUCLEOTIDE SEQUENCE</scope>
    <source>
        <strain evidence="5">CCC161011</strain>
    </source>
</reference>
<evidence type="ECO:0000256" key="2">
    <source>
        <dbReference type="ARBA" id="ARBA00022679"/>
    </source>
</evidence>
<feature type="domain" description="4'-phosphopantetheinyl transferase N-terminal" evidence="4">
    <location>
        <begin position="18"/>
        <end position="111"/>
    </location>
</feature>
<dbReference type="OrthoDB" id="26719at2759"/>
<dbReference type="EC" id="2.7.8.7" evidence="1"/>
<dbReference type="AlphaFoldDB" id="A0A8H6Y5W9"/>
<dbReference type="Gene3D" id="3.90.470.20">
    <property type="entry name" value="4'-phosphopantetheinyl transferase domain"/>
    <property type="match status" value="1"/>
</dbReference>
<dbReference type="InterPro" id="IPR050559">
    <property type="entry name" value="P-Pant_transferase_sf"/>
</dbReference>
<dbReference type="InterPro" id="IPR008278">
    <property type="entry name" value="4-PPantetheinyl_Trfase_dom"/>
</dbReference>
<evidence type="ECO:0000313" key="5">
    <source>
        <dbReference type="EMBL" id="KAF7352979.1"/>
    </source>
</evidence>
<keyword evidence="6" id="KW-1185">Reference proteome</keyword>
<organism evidence="5 6">
    <name type="scientific">Mycena venus</name>
    <dbReference type="NCBI Taxonomy" id="2733690"/>
    <lineage>
        <taxon>Eukaryota</taxon>
        <taxon>Fungi</taxon>
        <taxon>Dikarya</taxon>
        <taxon>Basidiomycota</taxon>
        <taxon>Agaricomycotina</taxon>
        <taxon>Agaricomycetes</taxon>
        <taxon>Agaricomycetidae</taxon>
        <taxon>Agaricales</taxon>
        <taxon>Marasmiineae</taxon>
        <taxon>Mycenaceae</taxon>
        <taxon>Mycena</taxon>
    </lineage>
</organism>
<dbReference type="EMBL" id="JACAZI010000009">
    <property type="protein sequence ID" value="KAF7352979.1"/>
    <property type="molecule type" value="Genomic_DNA"/>
</dbReference>
<gene>
    <name evidence="5" type="ORF">MVEN_01265500</name>
</gene>
<dbReference type="GO" id="GO:0008897">
    <property type="term" value="F:holo-[acyl-carrier-protein] synthase activity"/>
    <property type="evidence" value="ECO:0007669"/>
    <property type="project" value="UniProtKB-EC"/>
</dbReference>
<name>A0A8H6Y5W9_9AGAR</name>
<protein>
    <recommendedName>
        <fullName evidence="1">holo-[acyl-carrier-protein] synthase</fullName>
        <ecNumber evidence="1">2.7.8.7</ecNumber>
    </recommendedName>
</protein>
<evidence type="ECO:0000259" key="4">
    <source>
        <dbReference type="Pfam" id="PF22624"/>
    </source>
</evidence>
<proteinExistence type="predicted"/>
<dbReference type="SUPFAM" id="SSF56214">
    <property type="entry name" value="4'-phosphopantetheinyl transferase"/>
    <property type="match status" value="2"/>
</dbReference>
<dbReference type="GO" id="GO:0019878">
    <property type="term" value="P:lysine biosynthetic process via aminoadipic acid"/>
    <property type="evidence" value="ECO:0007669"/>
    <property type="project" value="TreeGrafter"/>
</dbReference>
<sequence length="270" mass="29991">MQVQAILYEPALFPDELYQRALLLLDPESSARIKRFYRREDACRTLIGRFLPRMLLHARGVALADMKFAATEAGKPYIASRSSASFTTTGVDPSIAYNVSHDNGLIAIVSSANTHNPPAFTIGVDVMKVRIPGRETFTSFVETVGDQLTTLERRLISSAANEQIGLERFFWMWTAKEAYTKALGLGLGFDFRRVEFDPALDVLRVDGFVPKGWKLSKFKVIHGADVYQGVVAEFVGGDDDAVVISELDPHEWLTVLNATSFIQSAIQQLT</sequence>
<dbReference type="Pfam" id="PF22624">
    <property type="entry name" value="AASDHPPT_N"/>
    <property type="match status" value="1"/>
</dbReference>
<evidence type="ECO:0000256" key="1">
    <source>
        <dbReference type="ARBA" id="ARBA00013172"/>
    </source>
</evidence>
<dbReference type="PANTHER" id="PTHR12215">
    <property type="entry name" value="PHOSPHOPANTETHEINE TRANSFERASE"/>
    <property type="match status" value="1"/>
</dbReference>
<dbReference type="InterPro" id="IPR037143">
    <property type="entry name" value="4-PPantetheinyl_Trfase_dom_sf"/>
</dbReference>
<accession>A0A8H6Y5W9</accession>
<evidence type="ECO:0000313" key="6">
    <source>
        <dbReference type="Proteomes" id="UP000620124"/>
    </source>
</evidence>
<dbReference type="GO" id="GO:0000287">
    <property type="term" value="F:magnesium ion binding"/>
    <property type="evidence" value="ECO:0007669"/>
    <property type="project" value="InterPro"/>
</dbReference>
<comment type="caution">
    <text evidence="5">The sequence shown here is derived from an EMBL/GenBank/DDBJ whole genome shotgun (WGS) entry which is preliminary data.</text>
</comment>
<evidence type="ECO:0000259" key="3">
    <source>
        <dbReference type="Pfam" id="PF01648"/>
    </source>
</evidence>
<feature type="domain" description="4'-phosphopantetheinyl transferase" evidence="3">
    <location>
        <begin position="122"/>
        <end position="198"/>
    </location>
</feature>
<dbReference type="Pfam" id="PF01648">
    <property type="entry name" value="ACPS"/>
    <property type="match status" value="1"/>
</dbReference>
<dbReference type="InterPro" id="IPR055066">
    <property type="entry name" value="AASDHPPT_N"/>
</dbReference>
<dbReference type="PANTHER" id="PTHR12215:SF10">
    <property type="entry name" value="L-AMINOADIPATE-SEMIALDEHYDE DEHYDROGENASE-PHOSPHOPANTETHEINYL TRANSFERASE"/>
    <property type="match status" value="1"/>
</dbReference>